<protein>
    <recommendedName>
        <fullName evidence="5">L-Fucosyltransferase</fullName>
    </recommendedName>
</protein>
<gene>
    <name evidence="3" type="primary">Necator_chrII.g5228</name>
    <name evidence="3" type="ORF">RB195_017436</name>
</gene>
<comment type="caution">
    <text evidence="3">The sequence shown here is derived from an EMBL/GenBank/DDBJ whole genome shotgun (WGS) entry which is preliminary data.</text>
</comment>
<proteinExistence type="predicted"/>
<evidence type="ECO:0000313" key="3">
    <source>
        <dbReference type="EMBL" id="KAK6733678.1"/>
    </source>
</evidence>
<dbReference type="InterPro" id="IPR052501">
    <property type="entry name" value="Alpha-1-2_FucT"/>
</dbReference>
<keyword evidence="4" id="KW-1185">Reference proteome</keyword>
<dbReference type="PANTHER" id="PTHR22898">
    <property type="entry name" value="UNCHARACTERIZED GLYCOSOL TRANSFERASE-RELATED"/>
    <property type="match status" value="1"/>
</dbReference>
<dbReference type="InterPro" id="IPR002516">
    <property type="entry name" value="Glyco_trans_11"/>
</dbReference>
<evidence type="ECO:0008006" key="5">
    <source>
        <dbReference type="Google" id="ProtNLM"/>
    </source>
</evidence>
<accession>A0ABR1C573</accession>
<dbReference type="Pfam" id="PF01531">
    <property type="entry name" value="Glyco_transf_11"/>
    <property type="match status" value="1"/>
</dbReference>
<dbReference type="PANTHER" id="PTHR22898:SF3">
    <property type="entry name" value="ALPHA-1,2-FUCOSYLTRANSFERASE-RELATED"/>
    <property type="match status" value="1"/>
</dbReference>
<reference evidence="3 4" key="1">
    <citation type="submission" date="2023-08" db="EMBL/GenBank/DDBJ databases">
        <title>A Necator americanus chromosomal reference genome.</title>
        <authorList>
            <person name="Ilik V."/>
            <person name="Petrzelkova K.J."/>
            <person name="Pardy F."/>
            <person name="Fuh T."/>
            <person name="Niatou-Singa F.S."/>
            <person name="Gouil Q."/>
            <person name="Baker L."/>
            <person name="Ritchie M.E."/>
            <person name="Jex A.R."/>
            <person name="Gazzola D."/>
            <person name="Li H."/>
            <person name="Toshio Fujiwara R."/>
            <person name="Zhan B."/>
            <person name="Aroian R.V."/>
            <person name="Pafco B."/>
            <person name="Schwarz E.M."/>
        </authorList>
    </citation>
    <scope>NUCLEOTIDE SEQUENCE [LARGE SCALE GENOMIC DNA]</scope>
    <source>
        <strain evidence="3 4">Aroian</strain>
        <tissue evidence="3">Whole animal</tissue>
    </source>
</reference>
<organism evidence="3 4">
    <name type="scientific">Necator americanus</name>
    <name type="common">Human hookworm</name>
    <dbReference type="NCBI Taxonomy" id="51031"/>
    <lineage>
        <taxon>Eukaryota</taxon>
        <taxon>Metazoa</taxon>
        <taxon>Ecdysozoa</taxon>
        <taxon>Nematoda</taxon>
        <taxon>Chromadorea</taxon>
        <taxon>Rhabditida</taxon>
        <taxon>Rhabditina</taxon>
        <taxon>Rhabditomorpha</taxon>
        <taxon>Strongyloidea</taxon>
        <taxon>Ancylostomatidae</taxon>
        <taxon>Bunostominae</taxon>
        <taxon>Necator</taxon>
    </lineage>
</organism>
<dbReference type="Proteomes" id="UP001303046">
    <property type="component" value="Unassembled WGS sequence"/>
</dbReference>
<evidence type="ECO:0000256" key="2">
    <source>
        <dbReference type="ARBA" id="ARBA00022679"/>
    </source>
</evidence>
<sequence>MIRGVRHQPKFDSTRQNATDFDAKEEVRICICGDKIHVCMHSPLVTPARRSLRRNLSRQLERDCENERTSTTKEFEKALQIPLHSYSVWKFCGDRKQWRSDWEPGNRLMAIHNTSMFVRLFHLCSGHAIARKISRRHYIRTLNIGAFHIAKHIEKIEKIFPRLADTFVVMEVGNEYRVPFAQKNGEMSCCEYEDPSRLRDKTQQFLVLEMRYAQNVRYFEDILPEIRYLLDFADDVKQQGNEVLQRWNMKNRVMCVHIRRSDFVRLNLATNLNESVRKARNIARRQKLSQFLIFGDDVDFMRRMAERMLPDKVFFSTFTEGIDFFLASKICGGMLMTTPMSTFGWWLSFFAPNQDAIFFNNDSTTMDDKYISQDLFLPSWKPYVDKIR</sequence>
<evidence type="ECO:0000313" key="4">
    <source>
        <dbReference type="Proteomes" id="UP001303046"/>
    </source>
</evidence>
<dbReference type="EMBL" id="JAVFWL010000002">
    <property type="protein sequence ID" value="KAK6733678.1"/>
    <property type="molecule type" value="Genomic_DNA"/>
</dbReference>
<evidence type="ECO:0000256" key="1">
    <source>
        <dbReference type="ARBA" id="ARBA00022676"/>
    </source>
</evidence>
<keyword evidence="2" id="KW-0808">Transferase</keyword>
<keyword evidence="1" id="KW-0328">Glycosyltransferase</keyword>
<name>A0ABR1C573_NECAM</name>